<keyword evidence="7" id="KW-0812">Transmembrane</keyword>
<dbReference type="InterPro" id="IPR006619">
    <property type="entry name" value="PGRP_domain_met/bac"/>
</dbReference>
<protein>
    <recommendedName>
        <fullName evidence="5">Peptidoglycan recognition protein</fullName>
    </recommendedName>
</protein>
<evidence type="ECO:0000256" key="7">
    <source>
        <dbReference type="SAM" id="Phobius"/>
    </source>
</evidence>
<evidence type="ECO:0000313" key="11">
    <source>
        <dbReference type="Proteomes" id="UP000838878"/>
    </source>
</evidence>
<gene>
    <name evidence="10" type="ORF">BINO364_LOCUS2933</name>
</gene>
<evidence type="ECO:0000313" key="10">
    <source>
        <dbReference type="EMBL" id="CAH0716100.1"/>
    </source>
</evidence>
<keyword evidence="7" id="KW-0472">Membrane</keyword>
<evidence type="ECO:0000256" key="3">
    <source>
        <dbReference type="ARBA" id="ARBA00022588"/>
    </source>
</evidence>
<dbReference type="SUPFAM" id="SSF55846">
    <property type="entry name" value="N-acetylmuramoyl-L-alanine amidase-like"/>
    <property type="match status" value="1"/>
</dbReference>
<evidence type="ECO:0000259" key="9">
    <source>
        <dbReference type="SMART" id="SM00701"/>
    </source>
</evidence>
<feature type="non-terminal residue" evidence="10">
    <location>
        <position position="434"/>
    </location>
</feature>
<dbReference type="Gene3D" id="3.40.80.10">
    <property type="entry name" value="Peptidoglycan recognition protein-like"/>
    <property type="match status" value="1"/>
</dbReference>
<dbReference type="PANTHER" id="PTHR11022:SF41">
    <property type="entry name" value="PEPTIDOGLYCAN-RECOGNITION PROTEIN LC-RELATED"/>
    <property type="match status" value="1"/>
</dbReference>
<dbReference type="SMART" id="SM00701">
    <property type="entry name" value="PGRP"/>
    <property type="match status" value="1"/>
</dbReference>
<feature type="transmembrane region" description="Helical" evidence="7">
    <location>
        <begin position="193"/>
        <end position="214"/>
    </location>
</feature>
<proteinExistence type="inferred from homology"/>
<dbReference type="Proteomes" id="UP000838878">
    <property type="component" value="Chromosome 11"/>
</dbReference>
<dbReference type="GO" id="GO:0008270">
    <property type="term" value="F:zinc ion binding"/>
    <property type="evidence" value="ECO:0007669"/>
    <property type="project" value="InterPro"/>
</dbReference>
<keyword evidence="3" id="KW-0399">Innate immunity</keyword>
<evidence type="ECO:0000256" key="6">
    <source>
        <dbReference type="SAM" id="MobiDB-lite"/>
    </source>
</evidence>
<dbReference type="GO" id="GO:0045087">
    <property type="term" value="P:innate immune response"/>
    <property type="evidence" value="ECO:0007669"/>
    <property type="project" value="UniProtKB-KW"/>
</dbReference>
<feature type="domain" description="Peptidoglycan recognition protein family" evidence="9">
    <location>
        <begin position="258"/>
        <end position="401"/>
    </location>
</feature>
<evidence type="ECO:0000256" key="4">
    <source>
        <dbReference type="ARBA" id="ARBA00022859"/>
    </source>
</evidence>
<dbReference type="FunFam" id="3.40.80.10:FF:000001">
    <property type="entry name" value="Peptidoglycan recognition protein 1"/>
    <property type="match status" value="1"/>
</dbReference>
<evidence type="ECO:0000256" key="2">
    <source>
        <dbReference type="ARBA" id="ARBA00011245"/>
    </source>
</evidence>
<dbReference type="InterPro" id="IPR002502">
    <property type="entry name" value="Amidase_domain"/>
</dbReference>
<dbReference type="GO" id="GO:0009253">
    <property type="term" value="P:peptidoglycan catabolic process"/>
    <property type="evidence" value="ECO:0007669"/>
    <property type="project" value="InterPro"/>
</dbReference>
<dbReference type="CDD" id="cd06583">
    <property type="entry name" value="PGRP"/>
    <property type="match status" value="1"/>
</dbReference>
<dbReference type="PANTHER" id="PTHR11022">
    <property type="entry name" value="PEPTIDOGLYCAN RECOGNITION PROTEIN"/>
    <property type="match status" value="1"/>
</dbReference>
<evidence type="ECO:0000259" key="8">
    <source>
        <dbReference type="SMART" id="SM00644"/>
    </source>
</evidence>
<dbReference type="AlphaFoldDB" id="A0A8J9Y7E7"/>
<dbReference type="InterPro" id="IPR036505">
    <property type="entry name" value="Amidase/PGRP_sf"/>
</dbReference>
<keyword evidence="11" id="KW-1185">Reference proteome</keyword>
<accession>A0A8J9Y7E7</accession>
<dbReference type="InterPro" id="IPR015510">
    <property type="entry name" value="PGRP"/>
</dbReference>
<dbReference type="Pfam" id="PF01510">
    <property type="entry name" value="Amidase_2"/>
    <property type="match status" value="1"/>
</dbReference>
<comment type="subunit">
    <text evidence="2">Monomer.</text>
</comment>
<reference evidence="10" key="1">
    <citation type="submission" date="2021-12" db="EMBL/GenBank/DDBJ databases">
        <authorList>
            <person name="Martin H S."/>
        </authorList>
    </citation>
    <scope>NUCLEOTIDE SEQUENCE</scope>
</reference>
<dbReference type="GO" id="GO:0008745">
    <property type="term" value="F:N-acetylmuramoyl-L-alanine amidase activity"/>
    <property type="evidence" value="ECO:0007669"/>
    <property type="project" value="InterPro"/>
</dbReference>
<keyword evidence="7" id="KW-1133">Transmembrane helix</keyword>
<name>A0A8J9Y7E7_9NEOP</name>
<keyword evidence="4" id="KW-0391">Immunity</keyword>
<dbReference type="EMBL" id="OV170231">
    <property type="protein sequence ID" value="CAH0716100.1"/>
    <property type="molecule type" value="Genomic_DNA"/>
</dbReference>
<feature type="region of interest" description="Disordered" evidence="6">
    <location>
        <begin position="103"/>
        <end position="126"/>
    </location>
</feature>
<feature type="compositionally biased region" description="Basic and acidic residues" evidence="6">
    <location>
        <begin position="114"/>
        <end position="126"/>
    </location>
</feature>
<comment type="similarity">
    <text evidence="1">Belongs to the N-acetylmuramoyl-L-alanine amidase 2 family.</text>
</comment>
<organism evidence="10 11">
    <name type="scientific">Brenthis ino</name>
    <name type="common">lesser marbled fritillary</name>
    <dbReference type="NCBI Taxonomy" id="405034"/>
    <lineage>
        <taxon>Eukaryota</taxon>
        <taxon>Metazoa</taxon>
        <taxon>Ecdysozoa</taxon>
        <taxon>Arthropoda</taxon>
        <taxon>Hexapoda</taxon>
        <taxon>Insecta</taxon>
        <taxon>Pterygota</taxon>
        <taxon>Neoptera</taxon>
        <taxon>Endopterygota</taxon>
        <taxon>Lepidoptera</taxon>
        <taxon>Glossata</taxon>
        <taxon>Ditrysia</taxon>
        <taxon>Papilionoidea</taxon>
        <taxon>Nymphalidae</taxon>
        <taxon>Heliconiinae</taxon>
        <taxon>Argynnini</taxon>
        <taxon>Brenthis</taxon>
    </lineage>
</organism>
<evidence type="ECO:0000256" key="1">
    <source>
        <dbReference type="ARBA" id="ARBA00007553"/>
    </source>
</evidence>
<dbReference type="SMART" id="SM00644">
    <property type="entry name" value="Ami_2"/>
    <property type="match status" value="1"/>
</dbReference>
<feature type="domain" description="N-acetylmuramoyl-L-alanine amidase" evidence="8">
    <location>
        <begin position="271"/>
        <end position="407"/>
    </location>
</feature>
<evidence type="ECO:0000256" key="5">
    <source>
        <dbReference type="ARBA" id="ARBA00069708"/>
    </source>
</evidence>
<dbReference type="OrthoDB" id="10001926at2759"/>
<feature type="transmembrane region" description="Helical" evidence="7">
    <location>
        <begin position="140"/>
        <end position="160"/>
    </location>
</feature>
<sequence>MAMKLDGSNTNSCVGVKFVGDLGDLQVIEENESEDDKICQNQKVLRPFNNKPNIPSNLIQSTLPVFGKVTVANSENVQFGNNTYFNGPVTIKQVIQNKSGVDNSGFVKNEDDDSNTHHPRSEKVPKNSAKKEQVLLWHKITFSTVCITVIGSIIAIVLVLQNKNEQRQDSQKDFESYKTTTDTTVVGFYFENFQVIIMSVILLLLTLIISYSLLTKESIGNGMVCVIKKNKTYDHCFNQYSVQYTEEDNPLLIAPDHLRIVSRTDWLAQPEEGPLTKLRQPIPWVIITHTATETCITQSKCVLSVRLIQSFHIESRGWYDIGYNFLVGGDGSVYYGRGWDYEGAHTKGYNKYSVGIAFIGTFNSEGPPKHQVEACEKIIAQGVRLGKLTNDYKLFAHRQLMSTLSPGDKVYDIIKTWPHFVKNVTDLETLIPNY</sequence>